<reference evidence="6 7" key="1">
    <citation type="submission" date="2020-05" db="EMBL/GenBank/DDBJ databases">
        <title>Complete genome sequence of Deefgea sp. D17.</title>
        <authorList>
            <person name="Bae J.-W."/>
            <person name="Han J.E."/>
        </authorList>
    </citation>
    <scope>NUCLEOTIDE SEQUENCE [LARGE SCALE GENOMIC DNA]</scope>
    <source>
        <strain evidence="6 7">D17</strain>
    </source>
</reference>
<dbReference type="Proteomes" id="UP000504844">
    <property type="component" value="Chromosome"/>
</dbReference>
<sequence>MEKPDLAVYQQLCQLSNEVLLAAEEEDWDKSLLIQQQLHDAYQKLPALDLNLIPEESRDDLLALLGRVNDNLKRLDALYIERRAFLAEFLQGASNLHKVNKAYFSG</sequence>
<keyword evidence="7" id="KW-1185">Reference proteome</keyword>
<dbReference type="AlphaFoldDB" id="A0A6M8SZB0"/>
<accession>A0A6M8SZB0</accession>
<protein>
    <recommendedName>
        <fullName evidence="5">Flagellar protein FliT</fullName>
    </recommendedName>
</protein>
<evidence type="ECO:0000313" key="6">
    <source>
        <dbReference type="EMBL" id="QKJ67889.1"/>
    </source>
</evidence>
<gene>
    <name evidence="6" type="ORF">HQN60_14805</name>
</gene>
<name>A0A6M8SZB0_9NEIS</name>
<evidence type="ECO:0000256" key="3">
    <source>
        <dbReference type="ARBA" id="ARBA00022795"/>
    </source>
</evidence>
<evidence type="ECO:0000256" key="5">
    <source>
        <dbReference type="ARBA" id="ARBA00093797"/>
    </source>
</evidence>
<keyword evidence="4" id="KW-0143">Chaperone</keyword>
<dbReference type="Gene3D" id="1.20.58.380">
    <property type="entry name" value="Flagellar protein flit"/>
    <property type="match status" value="1"/>
</dbReference>
<keyword evidence="6" id="KW-0969">Cilium</keyword>
<evidence type="ECO:0000256" key="4">
    <source>
        <dbReference type="ARBA" id="ARBA00023186"/>
    </source>
</evidence>
<evidence type="ECO:0000313" key="7">
    <source>
        <dbReference type="Proteomes" id="UP000504844"/>
    </source>
</evidence>
<evidence type="ECO:0000256" key="2">
    <source>
        <dbReference type="ARBA" id="ARBA00022490"/>
    </source>
</evidence>
<keyword evidence="6" id="KW-0966">Cell projection</keyword>
<evidence type="ECO:0000256" key="1">
    <source>
        <dbReference type="ARBA" id="ARBA00004514"/>
    </source>
</evidence>
<dbReference type="KEGG" id="dee:HQN60_14805"/>
<organism evidence="6 7">
    <name type="scientific">Deefgea piscis</name>
    <dbReference type="NCBI Taxonomy" id="2739061"/>
    <lineage>
        <taxon>Bacteria</taxon>
        <taxon>Pseudomonadati</taxon>
        <taxon>Pseudomonadota</taxon>
        <taxon>Betaproteobacteria</taxon>
        <taxon>Neisseriales</taxon>
        <taxon>Chitinibacteraceae</taxon>
        <taxon>Deefgea</taxon>
    </lineage>
</organism>
<keyword evidence="3" id="KW-1005">Bacterial flagellum biogenesis</keyword>
<proteinExistence type="predicted"/>
<dbReference type="RefSeq" id="WP_173534390.1">
    <property type="nucleotide sequence ID" value="NZ_CP054143.1"/>
</dbReference>
<comment type="subcellular location">
    <subcellularLocation>
        <location evidence="1">Cytoplasm</location>
        <location evidence="1">Cytosol</location>
    </subcellularLocation>
</comment>
<dbReference type="EMBL" id="CP054143">
    <property type="protein sequence ID" value="QKJ67889.1"/>
    <property type="molecule type" value="Genomic_DNA"/>
</dbReference>
<dbReference type="Pfam" id="PF05400">
    <property type="entry name" value="FliT"/>
    <property type="match status" value="1"/>
</dbReference>
<keyword evidence="2" id="KW-0963">Cytoplasm</keyword>
<keyword evidence="6" id="KW-0282">Flagellum</keyword>
<dbReference type="InterPro" id="IPR008622">
    <property type="entry name" value="FliT"/>
</dbReference>